<dbReference type="RefSeq" id="WP_092229711.1">
    <property type="nucleotide sequence ID" value="NZ_FNLL01000001.1"/>
</dbReference>
<evidence type="ECO:0000313" key="3">
    <source>
        <dbReference type="EMBL" id="SDT84518.1"/>
    </source>
</evidence>
<feature type="coiled-coil region" evidence="1">
    <location>
        <begin position="73"/>
        <end position="100"/>
    </location>
</feature>
<evidence type="ECO:0000313" key="4">
    <source>
        <dbReference type="Proteomes" id="UP000199608"/>
    </source>
</evidence>
<evidence type="ECO:0000256" key="1">
    <source>
        <dbReference type="SAM" id="Coils"/>
    </source>
</evidence>
<name>A0A1H2DQ67_9BACT</name>
<gene>
    <name evidence="3" type="ORF">SAMN04487931_101291</name>
</gene>
<dbReference type="AlphaFoldDB" id="A0A1H2DQ67"/>
<feature type="transmembrane region" description="Helical" evidence="2">
    <location>
        <begin position="46"/>
        <end position="66"/>
    </location>
</feature>
<keyword evidence="2" id="KW-0472">Membrane</keyword>
<sequence length="300" mass="34042">MEDISRELEREIRRSRPKPYKKNRKSRIMIIDDFGGIRSGEYLKPLLGVLSAVSILFFVAAAIFYYTGISRGVDLIKTRLVRSENRVDELSREKEILMARLVISGKDPKIIKKEVEEKKPVVSKNREANCVSELENRVKTNQLSTAEQQENRVQSKLNASKLNTIDKPPDTSAKSKVMKKTVLIEKFAVTKDGTNGDLLVRFNIKNSSNKPGDVSGRIFTLLKPDNNIEDQWLVVPASALKNGIPSEYGKGQYFSIAHFKPVKFRIKSQADPEFFKKAAIFIFNDQGDLIFDKMIDITEA</sequence>
<dbReference type="EMBL" id="FNLL01000001">
    <property type="protein sequence ID" value="SDT84518.1"/>
    <property type="molecule type" value="Genomic_DNA"/>
</dbReference>
<evidence type="ECO:0000256" key="2">
    <source>
        <dbReference type="SAM" id="Phobius"/>
    </source>
</evidence>
<keyword evidence="4" id="KW-1185">Reference proteome</keyword>
<accession>A0A1H2DQ67</accession>
<reference evidence="4" key="1">
    <citation type="submission" date="2016-10" db="EMBL/GenBank/DDBJ databases">
        <authorList>
            <person name="Varghese N."/>
            <person name="Submissions S."/>
        </authorList>
    </citation>
    <scope>NUCLEOTIDE SEQUENCE [LARGE SCALE GENOMIC DNA]</scope>
    <source>
        <strain evidence="4">DSM 3384</strain>
    </source>
</reference>
<dbReference type="Proteomes" id="UP000199608">
    <property type="component" value="Unassembled WGS sequence"/>
</dbReference>
<keyword evidence="2" id="KW-1133">Transmembrane helix</keyword>
<keyword evidence="2" id="KW-0812">Transmembrane</keyword>
<proteinExistence type="predicted"/>
<keyword evidence="1" id="KW-0175">Coiled coil</keyword>
<protein>
    <submittedName>
        <fullName evidence="3">Uncharacterized protein</fullName>
    </submittedName>
</protein>
<organism evidence="3 4">
    <name type="scientific">Desulfobacula phenolica</name>
    <dbReference type="NCBI Taxonomy" id="90732"/>
    <lineage>
        <taxon>Bacteria</taxon>
        <taxon>Pseudomonadati</taxon>
        <taxon>Thermodesulfobacteriota</taxon>
        <taxon>Desulfobacteria</taxon>
        <taxon>Desulfobacterales</taxon>
        <taxon>Desulfobacteraceae</taxon>
        <taxon>Desulfobacula</taxon>
    </lineage>
</organism>